<dbReference type="KEGG" id="ovi:T265_09549"/>
<reference evidence="2 3" key="1">
    <citation type="submission" date="2013-11" db="EMBL/GenBank/DDBJ databases">
        <title>Opisthorchis viverrini - life in the bile duct.</title>
        <authorList>
            <person name="Young N.D."/>
            <person name="Nagarajan N."/>
            <person name="Lin S.J."/>
            <person name="Korhonen P.K."/>
            <person name="Jex A.R."/>
            <person name="Hall R.S."/>
            <person name="Safavi-Hemami H."/>
            <person name="Kaewkong W."/>
            <person name="Bertrand D."/>
            <person name="Gao S."/>
            <person name="Seet Q."/>
            <person name="Wongkham S."/>
            <person name="Teh B.T."/>
            <person name="Wongkham C."/>
            <person name="Intapan P.M."/>
            <person name="Maleewong W."/>
            <person name="Yang X."/>
            <person name="Hu M."/>
            <person name="Wang Z."/>
            <person name="Hofmann A."/>
            <person name="Sternberg P.W."/>
            <person name="Tan P."/>
            <person name="Wang J."/>
            <person name="Gasser R.B."/>
        </authorList>
    </citation>
    <scope>NUCLEOTIDE SEQUENCE [LARGE SCALE GENOMIC DNA]</scope>
</reference>
<name>A0A074Z5C4_OPIVI</name>
<dbReference type="EMBL" id="KL596905">
    <property type="protein sequence ID" value="KER22331.1"/>
    <property type="molecule type" value="Genomic_DNA"/>
</dbReference>
<evidence type="ECO:0000256" key="1">
    <source>
        <dbReference type="SAM" id="MobiDB-lite"/>
    </source>
</evidence>
<dbReference type="STRING" id="6198.A0A074Z5C4"/>
<dbReference type="OrthoDB" id="2325716at2759"/>
<dbReference type="Proteomes" id="UP000054324">
    <property type="component" value="Unassembled WGS sequence"/>
</dbReference>
<keyword evidence="3" id="KW-1185">Reference proteome</keyword>
<dbReference type="RefSeq" id="XP_009173918.1">
    <property type="nucleotide sequence ID" value="XM_009175654.1"/>
</dbReference>
<dbReference type="AlphaFoldDB" id="A0A074Z5C4"/>
<feature type="compositionally biased region" description="Polar residues" evidence="1">
    <location>
        <begin position="104"/>
        <end position="113"/>
    </location>
</feature>
<sequence length="367" mass="40002">MDVYKLHEPTAGSKRHELTNLRHLTEVTIIPGFADELFVWNGTHVVGVGKGRKHFCAWSLENGVLDWKMVPKVEQIDPFGIHFSVTKPVGQDERYPGTAEGDDASQQLTTSATGKQFSPESLAVGQFIVSGDGSVIVASFDPLLCCVFLPHCARHAGTLNERYARSGKSSYYPASTGNSISLATSALSDNGDWLAYSEFSSDEGSACVTVWNLYPLKEAAGKSSAGKSKVPWYRKRLTNQSDVVAIGVGSTRCTVAFAQMNDGVSVWFVDETPTICRRLTQSEKLVLSNMTQPMIQVSPDGTRVVVASGSPDRQQLSVWKVGNEDNVLLGHIFSPTNILDFSMVLSETVVAIRAEKQNKPLLVWIGE</sequence>
<organism evidence="2 3">
    <name type="scientific">Opisthorchis viverrini</name>
    <name type="common">Southeast Asian liver fluke</name>
    <dbReference type="NCBI Taxonomy" id="6198"/>
    <lineage>
        <taxon>Eukaryota</taxon>
        <taxon>Metazoa</taxon>
        <taxon>Spiralia</taxon>
        <taxon>Lophotrochozoa</taxon>
        <taxon>Platyhelminthes</taxon>
        <taxon>Trematoda</taxon>
        <taxon>Digenea</taxon>
        <taxon>Opisthorchiida</taxon>
        <taxon>Opisthorchiata</taxon>
        <taxon>Opisthorchiidae</taxon>
        <taxon>Opisthorchis</taxon>
    </lineage>
</organism>
<accession>A0A074Z5C4</accession>
<dbReference type="GeneID" id="20323718"/>
<protein>
    <recommendedName>
        <fullName evidence="4">WD domain, G-beta repeat protein</fullName>
    </recommendedName>
</protein>
<dbReference type="CTD" id="20323718"/>
<evidence type="ECO:0008006" key="4">
    <source>
        <dbReference type="Google" id="ProtNLM"/>
    </source>
</evidence>
<evidence type="ECO:0000313" key="2">
    <source>
        <dbReference type="EMBL" id="KER22331.1"/>
    </source>
</evidence>
<gene>
    <name evidence="2" type="ORF">T265_09549</name>
</gene>
<dbReference type="SUPFAM" id="SSF82171">
    <property type="entry name" value="DPP6 N-terminal domain-like"/>
    <property type="match status" value="1"/>
</dbReference>
<proteinExistence type="predicted"/>
<evidence type="ECO:0000313" key="3">
    <source>
        <dbReference type="Proteomes" id="UP000054324"/>
    </source>
</evidence>
<feature type="region of interest" description="Disordered" evidence="1">
    <location>
        <begin position="92"/>
        <end position="113"/>
    </location>
</feature>